<comment type="caution">
    <text evidence="1">The sequence shown here is derived from an EMBL/GenBank/DDBJ whole genome shotgun (WGS) entry which is preliminary data.</text>
</comment>
<gene>
    <name evidence="1" type="ORF">KQX54_010739</name>
</gene>
<dbReference type="Proteomes" id="UP000826195">
    <property type="component" value="Unassembled WGS sequence"/>
</dbReference>
<protein>
    <submittedName>
        <fullName evidence="1">Uncharacterized protein</fullName>
    </submittedName>
</protein>
<keyword evidence="2" id="KW-1185">Reference proteome</keyword>
<name>A0AAV7HTJ2_COTGL</name>
<proteinExistence type="predicted"/>
<organism evidence="1 2">
    <name type="scientific">Cotesia glomerata</name>
    <name type="common">Lepidopteran parasitic wasp</name>
    <name type="synonym">Apanteles glomeratus</name>
    <dbReference type="NCBI Taxonomy" id="32391"/>
    <lineage>
        <taxon>Eukaryota</taxon>
        <taxon>Metazoa</taxon>
        <taxon>Ecdysozoa</taxon>
        <taxon>Arthropoda</taxon>
        <taxon>Hexapoda</taxon>
        <taxon>Insecta</taxon>
        <taxon>Pterygota</taxon>
        <taxon>Neoptera</taxon>
        <taxon>Endopterygota</taxon>
        <taxon>Hymenoptera</taxon>
        <taxon>Apocrita</taxon>
        <taxon>Ichneumonoidea</taxon>
        <taxon>Braconidae</taxon>
        <taxon>Microgastrinae</taxon>
        <taxon>Cotesia</taxon>
    </lineage>
</organism>
<reference evidence="1 2" key="1">
    <citation type="journal article" date="2021" name="J. Hered.">
        <title>A chromosome-level genome assembly of the parasitoid wasp, Cotesia glomerata (Hymenoptera: Braconidae).</title>
        <authorList>
            <person name="Pinto B.J."/>
            <person name="Weis J.J."/>
            <person name="Gamble T."/>
            <person name="Ode P.J."/>
            <person name="Paul R."/>
            <person name="Zaspel J.M."/>
        </authorList>
    </citation>
    <scope>NUCLEOTIDE SEQUENCE [LARGE SCALE GENOMIC DNA]</scope>
    <source>
        <strain evidence="1">CgM1</strain>
    </source>
</reference>
<dbReference type="AlphaFoldDB" id="A0AAV7HTJ2"/>
<sequence>MVSIIVLIKHIVDGCCETTDARRLRFADDDSSRHSAQLVVKTLRSRRDFHFADDQLRNRIAVIRRNRRCVHERITLVDFTTRWLHDGNRRAIFSAVNCLDCAEFSVAIRIGSWLKLFGSQMPVTDRHLLNAPGCRFKHCDSCCDPAGRQRLLETVDWATAAKHHGVPGREQLPTVILNRNHGSVGFALQIYHSMISEQLRVSGCLQKFRLETSQHLLVNRSTVDTRHLTRGRRLLCRLNEFG</sequence>
<accession>A0AAV7HTJ2</accession>
<evidence type="ECO:0000313" key="1">
    <source>
        <dbReference type="EMBL" id="KAH0534950.1"/>
    </source>
</evidence>
<dbReference type="EMBL" id="JAHXZJ010002982">
    <property type="protein sequence ID" value="KAH0534950.1"/>
    <property type="molecule type" value="Genomic_DNA"/>
</dbReference>
<evidence type="ECO:0000313" key="2">
    <source>
        <dbReference type="Proteomes" id="UP000826195"/>
    </source>
</evidence>